<keyword evidence="11" id="KW-0407">Ion channel</keyword>
<keyword evidence="9" id="KW-0325">Glycoprotein</keyword>
<dbReference type="InterPro" id="IPR019594">
    <property type="entry name" value="Glu/Gly-bd"/>
</dbReference>
<dbReference type="InterPro" id="IPR013087">
    <property type="entry name" value="Znf_C2H2_type"/>
</dbReference>
<keyword evidence="8" id="KW-0675">Receptor</keyword>
<feature type="domain" description="C2H2-type" evidence="16">
    <location>
        <begin position="286"/>
        <end position="306"/>
    </location>
</feature>
<feature type="binding site" evidence="12">
    <location>
        <position position="573"/>
    </location>
    <ligand>
        <name>L-glutamate</name>
        <dbReference type="ChEBI" id="CHEBI:29985"/>
    </ligand>
</feature>
<feature type="binding site" evidence="12">
    <location>
        <position position="580"/>
    </location>
    <ligand>
        <name>L-glutamate</name>
        <dbReference type="ChEBI" id="CHEBI:29985"/>
    </ligand>
</feature>
<dbReference type="PROSITE" id="PS00028">
    <property type="entry name" value="ZINC_FINGER_C2H2_1"/>
    <property type="match status" value="1"/>
</dbReference>
<accession>A0A0L8HPJ7</accession>
<evidence type="ECO:0000256" key="4">
    <source>
        <dbReference type="ARBA" id="ARBA00022692"/>
    </source>
</evidence>
<feature type="transmembrane region" description="Helical" evidence="15">
    <location>
        <begin position="618"/>
        <end position="638"/>
    </location>
</feature>
<evidence type="ECO:0000256" key="3">
    <source>
        <dbReference type="ARBA" id="ARBA00022475"/>
    </source>
</evidence>
<gene>
    <name evidence="17" type="ORF">OCBIM_22009472mg</name>
</gene>
<dbReference type="SMART" id="SM00918">
    <property type="entry name" value="Lig_chan-Glu_bd"/>
    <property type="match status" value="1"/>
</dbReference>
<dbReference type="EMBL" id="KQ417596">
    <property type="protein sequence ID" value="KOF91183.1"/>
    <property type="molecule type" value="Genomic_DNA"/>
</dbReference>
<dbReference type="InterPro" id="IPR001320">
    <property type="entry name" value="Iontro_rcpt_C"/>
</dbReference>
<keyword evidence="10" id="KW-1071">Ligand-gated ion channel</keyword>
<feature type="transmembrane region" description="Helical" evidence="15">
    <location>
        <begin position="880"/>
        <end position="900"/>
    </location>
</feature>
<organism evidence="17">
    <name type="scientific">Octopus bimaculoides</name>
    <name type="common">California two-spotted octopus</name>
    <dbReference type="NCBI Taxonomy" id="37653"/>
    <lineage>
        <taxon>Eukaryota</taxon>
        <taxon>Metazoa</taxon>
        <taxon>Spiralia</taxon>
        <taxon>Lophotrochozoa</taxon>
        <taxon>Mollusca</taxon>
        <taxon>Cephalopoda</taxon>
        <taxon>Coleoidea</taxon>
        <taxon>Octopodiformes</taxon>
        <taxon>Octopoda</taxon>
        <taxon>Incirrata</taxon>
        <taxon>Octopodidae</taxon>
        <taxon>Octopus</taxon>
    </lineage>
</organism>
<keyword evidence="7 15" id="KW-0472">Membrane</keyword>
<evidence type="ECO:0000256" key="13">
    <source>
        <dbReference type="PIRSR" id="PIRSR601508-2"/>
    </source>
</evidence>
<evidence type="ECO:0000256" key="1">
    <source>
        <dbReference type="ARBA" id="ARBA00004651"/>
    </source>
</evidence>
<dbReference type="GO" id="GO:0038023">
    <property type="term" value="F:signaling receptor activity"/>
    <property type="evidence" value="ECO:0007669"/>
    <property type="project" value="InterPro"/>
</dbReference>
<name>A0A0L8HPJ7_OCTBM</name>
<dbReference type="GO" id="GO:0005886">
    <property type="term" value="C:plasma membrane"/>
    <property type="evidence" value="ECO:0007669"/>
    <property type="project" value="UniProtKB-SubCell"/>
</dbReference>
<dbReference type="AlphaFoldDB" id="A0A0L8HPJ7"/>
<feature type="binding site" evidence="12">
    <location>
        <position position="575"/>
    </location>
    <ligand>
        <name>L-glutamate</name>
        <dbReference type="ChEBI" id="CHEBI:29985"/>
    </ligand>
</feature>
<dbReference type="GO" id="GO:0015276">
    <property type="term" value="F:ligand-gated monoatomic ion channel activity"/>
    <property type="evidence" value="ECO:0007669"/>
    <property type="project" value="InterPro"/>
</dbReference>
<evidence type="ECO:0000313" key="17">
    <source>
        <dbReference type="EMBL" id="KOF91183.1"/>
    </source>
</evidence>
<dbReference type="InterPro" id="IPR015683">
    <property type="entry name" value="Ionotropic_Glu_rcpt"/>
</dbReference>
<dbReference type="Gene3D" id="3.40.190.10">
    <property type="entry name" value="Periplasmic binding protein-like II"/>
    <property type="match status" value="2"/>
</dbReference>
<keyword evidence="2" id="KW-0813">Transport</keyword>
<proteinExistence type="predicted"/>
<feature type="binding site" evidence="12">
    <location>
        <position position="745"/>
    </location>
    <ligand>
        <name>L-glutamate</name>
        <dbReference type="ChEBI" id="CHEBI:29985"/>
    </ligand>
</feature>
<evidence type="ECO:0000256" key="11">
    <source>
        <dbReference type="ARBA" id="ARBA00023303"/>
    </source>
</evidence>
<dbReference type="InterPro" id="IPR001508">
    <property type="entry name" value="Iono_Glu_rcpt_met"/>
</dbReference>
<evidence type="ECO:0000256" key="2">
    <source>
        <dbReference type="ARBA" id="ARBA00022448"/>
    </source>
</evidence>
<evidence type="ECO:0000256" key="10">
    <source>
        <dbReference type="ARBA" id="ARBA00023286"/>
    </source>
</evidence>
<comment type="subcellular location">
    <subcellularLocation>
        <location evidence="1">Cell membrane</location>
        <topology evidence="1">Multi-pass membrane protein</topology>
    </subcellularLocation>
</comment>
<dbReference type="PANTHER" id="PTHR18966">
    <property type="entry name" value="IONOTROPIC GLUTAMATE RECEPTOR"/>
    <property type="match status" value="1"/>
</dbReference>
<evidence type="ECO:0000256" key="9">
    <source>
        <dbReference type="ARBA" id="ARBA00023180"/>
    </source>
</evidence>
<evidence type="ECO:0000256" key="6">
    <source>
        <dbReference type="ARBA" id="ARBA00023065"/>
    </source>
</evidence>
<evidence type="ECO:0000259" key="16">
    <source>
        <dbReference type="PROSITE" id="PS00028"/>
    </source>
</evidence>
<evidence type="ECO:0000256" key="7">
    <source>
        <dbReference type="ARBA" id="ARBA00023136"/>
    </source>
</evidence>
<dbReference type="OrthoDB" id="5984008at2759"/>
<protein>
    <recommendedName>
        <fullName evidence="16">C2H2-type domain-containing protein</fullName>
    </recommendedName>
</protein>
<keyword evidence="14" id="KW-1015">Disulfide bond</keyword>
<dbReference type="Gene3D" id="3.40.50.2300">
    <property type="match status" value="3"/>
</dbReference>
<dbReference type="SUPFAM" id="SSF53850">
    <property type="entry name" value="Periplasmic binding protein-like II"/>
    <property type="match status" value="1"/>
</dbReference>
<dbReference type="Gene3D" id="1.10.287.70">
    <property type="match status" value="1"/>
</dbReference>
<feature type="transmembrane region" description="Helical" evidence="15">
    <location>
        <begin position="695"/>
        <end position="716"/>
    </location>
</feature>
<evidence type="ECO:0000256" key="14">
    <source>
        <dbReference type="PIRSR" id="PIRSR601508-3"/>
    </source>
</evidence>
<feature type="binding site" evidence="12">
    <location>
        <position position="794"/>
    </location>
    <ligand>
        <name>L-glutamate</name>
        <dbReference type="ChEBI" id="CHEBI:29985"/>
    </ligand>
</feature>
<evidence type="ECO:0000256" key="15">
    <source>
        <dbReference type="SAM" id="Phobius"/>
    </source>
</evidence>
<evidence type="ECO:0000256" key="12">
    <source>
        <dbReference type="PIRSR" id="PIRSR601508-1"/>
    </source>
</evidence>
<dbReference type="Pfam" id="PF10613">
    <property type="entry name" value="Lig_chan-Glu_bd"/>
    <property type="match status" value="1"/>
</dbReference>
<keyword evidence="3" id="KW-1003">Cell membrane</keyword>
<feature type="site" description="Crucial to convey clamshell closure to channel opening" evidence="13">
    <location>
        <position position="723"/>
    </location>
</feature>
<reference evidence="17" key="1">
    <citation type="submission" date="2015-07" db="EMBL/GenBank/DDBJ databases">
        <title>MeaNS - Measles Nucleotide Surveillance Program.</title>
        <authorList>
            <person name="Tran T."/>
            <person name="Druce J."/>
        </authorList>
    </citation>
    <scope>NUCLEOTIDE SEQUENCE</scope>
    <source>
        <strain evidence="17">UCB-OBI-ISO-001</strain>
        <tissue evidence="17">Gonad</tissue>
    </source>
</reference>
<dbReference type="Pfam" id="PF00060">
    <property type="entry name" value="Lig_chan"/>
    <property type="match status" value="1"/>
</dbReference>
<dbReference type="STRING" id="37653.A0A0L8HPJ7"/>
<keyword evidence="5 15" id="KW-1133">Transmembrane helix</keyword>
<dbReference type="SMART" id="SM00079">
    <property type="entry name" value="PBPe"/>
    <property type="match status" value="1"/>
</dbReference>
<keyword evidence="6" id="KW-0406">Ion transport</keyword>
<feature type="disulfide bond" evidence="14">
    <location>
        <begin position="807"/>
        <end position="862"/>
    </location>
</feature>
<dbReference type="PRINTS" id="PR00177">
    <property type="entry name" value="NMDARECEPTOR"/>
</dbReference>
<dbReference type="FunFam" id="1.10.287.70:FF:000067">
    <property type="entry name" value="glutamate receptor 2 isoform X1"/>
    <property type="match status" value="1"/>
</dbReference>
<keyword evidence="4 15" id="KW-0812">Transmembrane</keyword>
<feature type="site" description="Interaction with the cone snail toxin Con-ikot-ikot" evidence="13">
    <location>
        <position position="750"/>
    </location>
</feature>
<dbReference type="FunFam" id="3.40.190.10:FF:000024">
    <property type="entry name" value="Glutamate receptor, ionotropic, delta 1"/>
    <property type="match status" value="1"/>
</dbReference>
<evidence type="ECO:0000256" key="5">
    <source>
        <dbReference type="ARBA" id="ARBA00022989"/>
    </source>
</evidence>
<dbReference type="FunFam" id="3.40.190.10:FF:000087">
    <property type="entry name" value="glutamate receptor 4 isoform X2"/>
    <property type="match status" value="1"/>
</dbReference>
<sequence>MKGNHCAGRFPRYSPRQIITDPPPCLRVGKRQSVPNASFGCLHTYIRPVVGNKHEVALSIDATNVIVHALEQMLKNDIKVFQHTFRRGIVYNHNKTKGVPCYIKDALPWMHGDAIMSALKQTWVTYRCHLKQLERFHQMCLRRICCMKWEDRISDLDILESSRHESVEALELKQRLRWRGHLVRMKDSRIPKQLFYGELAKGERPPHKPKKRYKDLLKVSLRDANISPNTWEGIATDRGRWRRIVHEGTTIFEKPRIAHEKLRRDVRKGIVVAPPDGKGLLMTLTCSVCARLCLSKAGLMSHLRSHKARPMIDYQAAGGGATHHTNHVCRAWGRECDSAGGLKRHAKVDIRGLSGRVAFDEQGRRRDYKLDVYELRVDEGLRRIGNWTPTQGFNEVEIERAAPQQNYTMTGKRLIVTTIESPPFLMFKSPAPDGKPLVGNDKYEGSYSANISIFLRHVVKNEKLKIIVEVLKHNTSLNFGLIRRSRMTMDAPKSFPSMLSELEQREIKCLAQEHNTQPGYCVELAEHLKRIIHRDYIFRIVKDGNYGQKLKNGTWDGMIGELTRREAHIAIAPLTITSQREEVVDFSKPFMNVGISIMIKKPEKQKPGVFSFMEPLSLEIWTCIIFAFLGISVGLWLVSRFSQCEWHKDTTINGEQMVNDFSISNSIWFSLGALMQQGSDECPRSLSGRIIGGVWWFFVLIIISSYTANLAAFLTIERMLTPIESVEDLAKQTEIAYGTIGSGTSKQFFKDSNNPTYQRMWAFMSSNPSVFVKLVKDGVHKVRNSKGKYAFLLESSSNIYINNRKPCDTMMVGGTLDSKGFGIATPKGSPIRDSVTLAVLELKEEGSLHKLYQKWWYEKGQCGFDSGGDSKKRELSLSNVAGVFYILICGLALAIALGILEFVCKLKCHGNKGEYIPGRKSGDGISGDKDGPGHLCPDYMPEKAVSTFTYTAPQLIAFESYADGNSHTQV</sequence>
<evidence type="ECO:0000256" key="8">
    <source>
        <dbReference type="ARBA" id="ARBA00023170"/>
    </source>
</evidence>